<name>A0A1F6WN92_9BACT</name>
<comment type="caution">
    <text evidence="2">The sequence shown here is derived from an EMBL/GenBank/DDBJ whole genome shotgun (WGS) entry which is preliminary data.</text>
</comment>
<organism evidence="2 3">
    <name type="scientific">Candidatus Nomurabacteria bacterium RIFCSPLOWO2_01_FULL_36_10b</name>
    <dbReference type="NCBI Taxonomy" id="1801766"/>
    <lineage>
        <taxon>Bacteria</taxon>
        <taxon>Candidatus Nomuraibacteriota</taxon>
    </lineage>
</organism>
<sequence length="310" mass="35243">MFSPKKRKKIATHNGSFHADDIFACATLLLWLDIHNEEGEIIRTRDEKIIAECDYVIDVGGVYNHDDKHYDHHQTDGAGYHTQSKILYASFGLVWEHYGLLLCEGDERVWRDIERRLVMSVDAPDNGITLYEVNDNGIVPYTIGDALSSFLPTPSEDDNRDVTFLSLVDFAKSLIQRTIKRTIEKYKGIDDVISVYNNLDNKEIVIVQNPYSRTDMQEILSTDEAELPDTFYIIFPNGADAEWRILGLRVRHKGFTLRKALPLEWRGLVGQELQKVTGVSTAQFCHRTGFMCIASSREGAISLAQQAIDN</sequence>
<evidence type="ECO:0000313" key="3">
    <source>
        <dbReference type="Proteomes" id="UP000179448"/>
    </source>
</evidence>
<dbReference type="InterPro" id="IPR003226">
    <property type="entry name" value="MYG1_exonuclease"/>
</dbReference>
<gene>
    <name evidence="2" type="ORF">A2997_01420</name>
</gene>
<reference evidence="2 3" key="1">
    <citation type="journal article" date="2016" name="Nat. Commun.">
        <title>Thousands of microbial genomes shed light on interconnected biogeochemical processes in an aquifer system.</title>
        <authorList>
            <person name="Anantharaman K."/>
            <person name="Brown C.T."/>
            <person name="Hug L.A."/>
            <person name="Sharon I."/>
            <person name="Castelle C.J."/>
            <person name="Probst A.J."/>
            <person name="Thomas B.C."/>
            <person name="Singh A."/>
            <person name="Wilkins M.J."/>
            <person name="Karaoz U."/>
            <person name="Brodie E.L."/>
            <person name="Williams K.H."/>
            <person name="Hubbard S.S."/>
            <person name="Banfield J.F."/>
        </authorList>
    </citation>
    <scope>NUCLEOTIDE SEQUENCE [LARGE SCALE GENOMIC DNA]</scope>
</reference>
<evidence type="ECO:0000256" key="1">
    <source>
        <dbReference type="ARBA" id="ARBA00010105"/>
    </source>
</evidence>
<protein>
    <recommendedName>
        <fullName evidence="4">Metal-dependent hydrolase</fullName>
    </recommendedName>
</protein>
<dbReference type="Proteomes" id="UP000179448">
    <property type="component" value="Unassembled WGS sequence"/>
</dbReference>
<comment type="similarity">
    <text evidence="1">Belongs to the MYG1 family.</text>
</comment>
<dbReference type="PANTHER" id="PTHR11215">
    <property type="entry name" value="METAL DEPENDENT HYDROLASE - RELATED"/>
    <property type="match status" value="1"/>
</dbReference>
<accession>A0A1F6WN92</accession>
<dbReference type="PANTHER" id="PTHR11215:SF1">
    <property type="entry name" value="MYG1 EXONUCLEASE"/>
    <property type="match status" value="1"/>
</dbReference>
<evidence type="ECO:0008006" key="4">
    <source>
        <dbReference type="Google" id="ProtNLM"/>
    </source>
</evidence>
<dbReference type="EMBL" id="MFUQ01000018">
    <property type="protein sequence ID" value="OGI83371.1"/>
    <property type="molecule type" value="Genomic_DNA"/>
</dbReference>
<dbReference type="Pfam" id="PF03690">
    <property type="entry name" value="MYG1_exonuc"/>
    <property type="match status" value="1"/>
</dbReference>
<proteinExistence type="inferred from homology"/>
<dbReference type="AlphaFoldDB" id="A0A1F6WN92"/>
<dbReference type="STRING" id="1801766.A2997_01420"/>
<dbReference type="GO" id="GO:0005737">
    <property type="term" value="C:cytoplasm"/>
    <property type="evidence" value="ECO:0007669"/>
    <property type="project" value="TreeGrafter"/>
</dbReference>
<evidence type="ECO:0000313" key="2">
    <source>
        <dbReference type="EMBL" id="OGI83371.1"/>
    </source>
</evidence>